<dbReference type="PANTHER" id="PTHR36435:SF1">
    <property type="entry name" value="CAAX AMINO TERMINAL PROTEASE FAMILY PROTEIN"/>
    <property type="match status" value="1"/>
</dbReference>
<feature type="transmembrane region" description="Helical" evidence="1">
    <location>
        <begin position="43"/>
        <end position="67"/>
    </location>
</feature>
<evidence type="ECO:0000313" key="4">
    <source>
        <dbReference type="Proteomes" id="UP000019681"/>
    </source>
</evidence>
<evidence type="ECO:0000259" key="2">
    <source>
        <dbReference type="Pfam" id="PF02517"/>
    </source>
</evidence>
<dbReference type="AlphaFoldDB" id="A0A017RWB3"/>
<feature type="transmembrane region" description="Helical" evidence="1">
    <location>
        <begin position="12"/>
        <end position="31"/>
    </location>
</feature>
<dbReference type="STRING" id="1403537.Q428_05020"/>
<evidence type="ECO:0000313" key="3">
    <source>
        <dbReference type="EMBL" id="EYE89028.1"/>
    </source>
</evidence>
<feature type="transmembrane region" description="Helical" evidence="1">
    <location>
        <begin position="213"/>
        <end position="235"/>
    </location>
</feature>
<sequence length="240" mass="27616">MENNLLEYLKTALIVSIIGIPIWFSMRKYAFRNLNKTMASVLFIIYLTATVFTQNFIPFVAVIITLISMNRNNREDVDLYNFRNIKGHKTKIVLNALLFNIVVRYINVVFVNLIQLLGIKPEPQEVIKVFNNSNWTVVIILTFITVIFAPVVEEYVFRHILYKGFSKKIGKISSSILTSALFTLVHFNLAGTVSFFAVGIYNCYLYEKYGYRAAVLNHFIFNFVPTILIILAKIYGVNLT</sequence>
<dbReference type="Proteomes" id="UP000019681">
    <property type="component" value="Unassembled WGS sequence"/>
</dbReference>
<gene>
    <name evidence="3" type="ORF">Q428_05020</name>
</gene>
<organism evidence="3 4">
    <name type="scientific">Fervidicella metallireducens AeB</name>
    <dbReference type="NCBI Taxonomy" id="1403537"/>
    <lineage>
        <taxon>Bacteria</taxon>
        <taxon>Bacillati</taxon>
        <taxon>Bacillota</taxon>
        <taxon>Clostridia</taxon>
        <taxon>Eubacteriales</taxon>
        <taxon>Clostridiaceae</taxon>
        <taxon>Fervidicella</taxon>
    </lineage>
</organism>
<evidence type="ECO:0000256" key="1">
    <source>
        <dbReference type="SAM" id="Phobius"/>
    </source>
</evidence>
<comment type="caution">
    <text evidence="3">The sequence shown here is derived from an EMBL/GenBank/DDBJ whole genome shotgun (WGS) entry which is preliminary data.</text>
</comment>
<dbReference type="Pfam" id="PF02517">
    <property type="entry name" value="Rce1-like"/>
    <property type="match status" value="1"/>
</dbReference>
<feature type="transmembrane region" description="Helical" evidence="1">
    <location>
        <begin position="176"/>
        <end position="201"/>
    </location>
</feature>
<feature type="transmembrane region" description="Helical" evidence="1">
    <location>
        <begin position="135"/>
        <end position="156"/>
    </location>
</feature>
<keyword evidence="1" id="KW-1133">Transmembrane helix</keyword>
<dbReference type="GO" id="GO:0080120">
    <property type="term" value="P:CAAX-box protein maturation"/>
    <property type="evidence" value="ECO:0007669"/>
    <property type="project" value="UniProtKB-ARBA"/>
</dbReference>
<keyword evidence="1" id="KW-0472">Membrane</keyword>
<name>A0A017RWB3_9CLOT</name>
<reference evidence="3 4" key="1">
    <citation type="journal article" date="2014" name="Genome Announc.">
        <title>Draft Genome Sequence of Fervidicella metallireducens Strain AeBT, an Iron-Reducing Thermoanaerobe from the Great Artesian Basin.</title>
        <authorList>
            <person name="Patel B.K."/>
        </authorList>
    </citation>
    <scope>NUCLEOTIDE SEQUENCE [LARGE SCALE GENOMIC DNA]</scope>
    <source>
        <strain evidence="3 4">AeB</strain>
    </source>
</reference>
<keyword evidence="4" id="KW-1185">Reference proteome</keyword>
<keyword evidence="1" id="KW-0812">Transmembrane</keyword>
<dbReference type="EMBL" id="AZQP01000010">
    <property type="protein sequence ID" value="EYE89028.1"/>
    <property type="molecule type" value="Genomic_DNA"/>
</dbReference>
<proteinExistence type="predicted"/>
<dbReference type="GO" id="GO:0004175">
    <property type="term" value="F:endopeptidase activity"/>
    <property type="evidence" value="ECO:0007669"/>
    <property type="project" value="UniProtKB-ARBA"/>
</dbReference>
<protein>
    <recommendedName>
        <fullName evidence="2">CAAX prenyl protease 2/Lysostaphin resistance protein A-like domain-containing protein</fullName>
    </recommendedName>
</protein>
<dbReference type="InterPro" id="IPR003675">
    <property type="entry name" value="Rce1/LyrA-like_dom"/>
</dbReference>
<accession>A0A017RWB3</accession>
<feature type="transmembrane region" description="Helical" evidence="1">
    <location>
        <begin position="92"/>
        <end position="115"/>
    </location>
</feature>
<dbReference type="PANTHER" id="PTHR36435">
    <property type="entry name" value="SLR1288 PROTEIN"/>
    <property type="match status" value="1"/>
</dbReference>
<dbReference type="InterPro" id="IPR052710">
    <property type="entry name" value="CAAX_protease"/>
</dbReference>
<dbReference type="RefSeq" id="WP_035378716.1">
    <property type="nucleotide sequence ID" value="NZ_AZQP01000010.1"/>
</dbReference>
<dbReference type="OrthoDB" id="4177129at2"/>
<feature type="domain" description="CAAX prenyl protease 2/Lysostaphin resistance protein A-like" evidence="2">
    <location>
        <begin position="138"/>
        <end position="224"/>
    </location>
</feature>